<proteinExistence type="inferred from homology"/>
<dbReference type="PIRSF" id="PIRSF017082">
    <property type="entry name" value="YflP"/>
    <property type="match status" value="1"/>
</dbReference>
<dbReference type="Pfam" id="PF03401">
    <property type="entry name" value="TctC"/>
    <property type="match status" value="1"/>
</dbReference>
<evidence type="ECO:0000256" key="1">
    <source>
        <dbReference type="ARBA" id="ARBA00006987"/>
    </source>
</evidence>
<evidence type="ECO:0000313" key="3">
    <source>
        <dbReference type="EMBL" id="MBW6398479.1"/>
    </source>
</evidence>
<sequence length="319" mass="33807">MHLSRRGVIAASLAAAAVAPARAQAPWPGDEPMRILLPAAQGSAADTAIRAMLPFLAAKLGGARITVDNQQPNEDTYVLMAAAPADGRTLGLLISPQAQALTIGRQARFGLRHFAWIGTIFEDPSGLFVAPSSPLRSIPDILQAAREATDGLTAGTTGIGSDDHLMLVEFERATGARLRHRPFAGRSVLTAALLAGDVQVAALPMAESLPALKDGAIRAIASSGPMRFAFTPDVPTFSEAGYPIDTRAVRSLVAPIGTPVPIVARLDAALAETMRDPAWIAEAQARQIPLKYRPGEDTRQIVLEEEAVLAALWNTRPWR</sequence>
<dbReference type="InterPro" id="IPR042100">
    <property type="entry name" value="Bug_dom1"/>
</dbReference>
<dbReference type="InterPro" id="IPR005064">
    <property type="entry name" value="BUG"/>
</dbReference>
<accession>A0ABS7ABE0</accession>
<gene>
    <name evidence="3" type="ORF">KPL78_11500</name>
</gene>
<evidence type="ECO:0000256" key="2">
    <source>
        <dbReference type="SAM" id="SignalP"/>
    </source>
</evidence>
<feature type="chain" id="PRO_5045246742" evidence="2">
    <location>
        <begin position="24"/>
        <end position="319"/>
    </location>
</feature>
<comment type="caution">
    <text evidence="3">The sequence shown here is derived from an EMBL/GenBank/DDBJ whole genome shotgun (WGS) entry which is preliminary data.</text>
</comment>
<dbReference type="Gene3D" id="3.40.190.10">
    <property type="entry name" value="Periplasmic binding protein-like II"/>
    <property type="match status" value="1"/>
</dbReference>
<dbReference type="PANTHER" id="PTHR42928">
    <property type="entry name" value="TRICARBOXYLATE-BINDING PROTEIN"/>
    <property type="match status" value="1"/>
</dbReference>
<comment type="similarity">
    <text evidence="1">Belongs to the UPF0065 (bug) family.</text>
</comment>
<dbReference type="RefSeq" id="WP_219763069.1">
    <property type="nucleotide sequence ID" value="NZ_JAHYBZ010000003.1"/>
</dbReference>
<feature type="signal peptide" evidence="2">
    <location>
        <begin position="1"/>
        <end position="23"/>
    </location>
</feature>
<dbReference type="EMBL" id="JAHYBZ010000003">
    <property type="protein sequence ID" value="MBW6398479.1"/>
    <property type="molecule type" value="Genomic_DNA"/>
</dbReference>
<name>A0ABS7ABE0_9PROT</name>
<dbReference type="InterPro" id="IPR006311">
    <property type="entry name" value="TAT_signal"/>
</dbReference>
<dbReference type="PROSITE" id="PS51318">
    <property type="entry name" value="TAT"/>
    <property type="match status" value="1"/>
</dbReference>
<organism evidence="3 4">
    <name type="scientific">Roseomonas alba</name>
    <dbReference type="NCBI Taxonomy" id="2846776"/>
    <lineage>
        <taxon>Bacteria</taxon>
        <taxon>Pseudomonadati</taxon>
        <taxon>Pseudomonadota</taxon>
        <taxon>Alphaproteobacteria</taxon>
        <taxon>Acetobacterales</taxon>
        <taxon>Roseomonadaceae</taxon>
        <taxon>Roseomonas</taxon>
    </lineage>
</organism>
<evidence type="ECO:0000313" key="4">
    <source>
        <dbReference type="Proteomes" id="UP001196565"/>
    </source>
</evidence>
<dbReference type="Proteomes" id="UP001196565">
    <property type="component" value="Unassembled WGS sequence"/>
</dbReference>
<protein>
    <submittedName>
        <fullName evidence="3">Tripartite tricarboxylate transporter substrate binding protein</fullName>
    </submittedName>
</protein>
<dbReference type="CDD" id="cd07012">
    <property type="entry name" value="PBP2_Bug_TTT"/>
    <property type="match status" value="1"/>
</dbReference>
<reference evidence="3 4" key="1">
    <citation type="submission" date="2021-07" db="EMBL/GenBank/DDBJ databases">
        <authorList>
            <person name="So Y."/>
        </authorList>
    </citation>
    <scope>NUCLEOTIDE SEQUENCE [LARGE SCALE GENOMIC DNA]</scope>
    <source>
        <strain evidence="3 4">HJA6</strain>
    </source>
</reference>
<dbReference type="SUPFAM" id="SSF53850">
    <property type="entry name" value="Periplasmic binding protein-like II"/>
    <property type="match status" value="1"/>
</dbReference>
<keyword evidence="2" id="KW-0732">Signal</keyword>
<keyword evidence="4" id="KW-1185">Reference proteome</keyword>
<dbReference type="PANTHER" id="PTHR42928:SF5">
    <property type="entry name" value="BLR1237 PROTEIN"/>
    <property type="match status" value="1"/>
</dbReference>
<dbReference type="Gene3D" id="3.40.190.150">
    <property type="entry name" value="Bordetella uptake gene, domain 1"/>
    <property type="match status" value="1"/>
</dbReference>